<evidence type="ECO:0000256" key="1">
    <source>
        <dbReference type="ARBA" id="ARBA00008954"/>
    </source>
</evidence>
<dbReference type="InterPro" id="IPR011009">
    <property type="entry name" value="Kinase-like_dom_sf"/>
</dbReference>
<reference evidence="4 5" key="1">
    <citation type="submission" date="2022-03" db="EMBL/GenBank/DDBJ databases">
        <title>Isotopic signatures of nitrous oxide derived from detoxification processes.</title>
        <authorList>
            <person name="Behrendt U."/>
            <person name="Buchen C."/>
            <person name="Well R."/>
            <person name="Ulrich A."/>
            <person name="Rohe L."/>
            <person name="Kolb S."/>
            <person name="Schloter M."/>
            <person name="Horn M.A."/>
            <person name="Augustin J."/>
        </authorList>
    </citation>
    <scope>NUCLEOTIDE SEQUENCE [LARGE SCALE GENOMIC DNA]</scope>
    <source>
        <strain evidence="4 5">S4-C24</strain>
    </source>
</reference>
<sequence>MTQLTRDEALAIARNALPMFGIGPGAAIDFVKQRENVVFRVTDGDASYAVRIHRLGHRTDDEVRTEGAFMAALHQLGVPVSDVVRTVSGGLFAEVSGSDGEAYQIDAQHWVDNSSPLGDAGDAWMGTDALTVGVFSRLGEICARFHSASRHIGKIPGYSRPAWDLDGLTGPGALWGDPRRLAGTAEDRRLIDTAEKRIRERLLSLGTAPEFFGVIHADFTPENVLAAGSDFVLIDFDDFGEGWWLFDLATILFWYHRHPHADDYRAALLDGYRKAAEIPQRALEELDTFVLARALTYLGWAANRPDDETSGFLRAEVLPVVVEMCRDYTGTLAKVHSKGQAVGDQQLLDRRAATIGPYSPLFYDRPLHLVSGEGAWVVDAEGSRYLDAYNNVPQVGHANPRVAEAVCAQMKTLNVHTRYLSAPIVDYAELLLRTFDAPLDRVYFTNSGSESNELALRIARHMTGCSGMIVTDHSYHGNTISLAALTTGLTVSEPLGDHVRTIHVPDLDGEGQAGRPGDMLQAALAAVDTAIASLQEAGHGVAALLIEPAFSTEGLPRVPEGYLEGLAERVRAAGGLVIADEVQTGLGRLGDEWWGHQATGIKPDVVTLGKPLGNGYPLGGVVTTEHVLESFSSTNMYFNTFAGTPAAAAAGHAVLNEIIDRGLVARAGELGRHVAARLGELVERHPRAAAAKGRGLFFGLALVDSAGGPDGDLAKRIVEALVGAGILISRIGPNENILKIRPPLVIEGDELDRVIDVLDAALLAEAGQPAARV</sequence>
<dbReference type="Pfam" id="PF01636">
    <property type="entry name" value="APH"/>
    <property type="match status" value="1"/>
</dbReference>
<dbReference type="RefSeq" id="WP_241915036.1">
    <property type="nucleotide sequence ID" value="NZ_CP093326.1"/>
</dbReference>
<comment type="similarity">
    <text evidence="1">Belongs to the class-III pyridoxal-phosphate-dependent aminotransferase family.</text>
</comment>
<keyword evidence="5" id="KW-1185">Reference proteome</keyword>
<name>A0ABY3WA71_9MICC</name>
<gene>
    <name evidence="4" type="ORF">MNQ99_07885</name>
</gene>
<dbReference type="Gene3D" id="3.90.1200.10">
    <property type="match status" value="1"/>
</dbReference>
<dbReference type="SUPFAM" id="SSF53383">
    <property type="entry name" value="PLP-dependent transferases"/>
    <property type="match status" value="1"/>
</dbReference>
<evidence type="ECO:0000313" key="5">
    <source>
        <dbReference type="Proteomes" id="UP000829069"/>
    </source>
</evidence>
<dbReference type="PANTHER" id="PTHR45688">
    <property type="match status" value="1"/>
</dbReference>
<evidence type="ECO:0000313" key="4">
    <source>
        <dbReference type="EMBL" id="UNK47248.1"/>
    </source>
</evidence>
<dbReference type="InterPro" id="IPR015421">
    <property type="entry name" value="PyrdxlP-dep_Trfase_major"/>
</dbReference>
<dbReference type="InterPro" id="IPR015424">
    <property type="entry name" value="PyrdxlP-dep_Trfase"/>
</dbReference>
<dbReference type="InterPro" id="IPR049704">
    <property type="entry name" value="Aminotrans_3_PPA_site"/>
</dbReference>
<keyword evidence="2" id="KW-0663">Pyridoxal phosphate</keyword>
<organism evidence="4 5">
    <name type="scientific">Arthrobacter sulfonylureivorans</name>
    <dbReference type="NCBI Taxonomy" id="2486855"/>
    <lineage>
        <taxon>Bacteria</taxon>
        <taxon>Bacillati</taxon>
        <taxon>Actinomycetota</taxon>
        <taxon>Actinomycetes</taxon>
        <taxon>Micrococcales</taxon>
        <taxon>Micrococcaceae</taxon>
        <taxon>Arthrobacter</taxon>
    </lineage>
</organism>
<keyword evidence="4" id="KW-0808">Transferase</keyword>
<evidence type="ECO:0000256" key="2">
    <source>
        <dbReference type="ARBA" id="ARBA00022898"/>
    </source>
</evidence>
<dbReference type="GO" id="GO:0008483">
    <property type="term" value="F:transaminase activity"/>
    <property type="evidence" value="ECO:0007669"/>
    <property type="project" value="UniProtKB-KW"/>
</dbReference>
<dbReference type="PROSITE" id="PS00600">
    <property type="entry name" value="AA_TRANSFER_CLASS_3"/>
    <property type="match status" value="1"/>
</dbReference>
<dbReference type="Proteomes" id="UP000829069">
    <property type="component" value="Chromosome"/>
</dbReference>
<dbReference type="CDD" id="cd00610">
    <property type="entry name" value="OAT_like"/>
    <property type="match status" value="1"/>
</dbReference>
<dbReference type="Gene3D" id="3.40.640.10">
    <property type="entry name" value="Type I PLP-dependent aspartate aminotransferase-like (Major domain)"/>
    <property type="match status" value="1"/>
</dbReference>
<accession>A0ABY3WA71</accession>
<protein>
    <submittedName>
        <fullName evidence="4">Aminotransferase class III-fold pyridoxal phosphate-dependent enzyme</fullName>
    </submittedName>
</protein>
<dbReference type="InterPro" id="IPR005814">
    <property type="entry name" value="Aminotrans_3"/>
</dbReference>
<evidence type="ECO:0000259" key="3">
    <source>
        <dbReference type="Pfam" id="PF01636"/>
    </source>
</evidence>
<dbReference type="InterPro" id="IPR002575">
    <property type="entry name" value="Aminoglycoside_PTrfase"/>
</dbReference>
<keyword evidence="4" id="KW-0032">Aminotransferase</keyword>
<proteinExistence type="inferred from homology"/>
<feature type="domain" description="Aminoglycoside phosphotransferase" evidence="3">
    <location>
        <begin position="33"/>
        <end position="276"/>
    </location>
</feature>
<dbReference type="EMBL" id="CP093326">
    <property type="protein sequence ID" value="UNK47248.1"/>
    <property type="molecule type" value="Genomic_DNA"/>
</dbReference>
<dbReference type="PANTHER" id="PTHR45688:SF13">
    <property type="entry name" value="ALANINE--GLYOXYLATE AMINOTRANSFERASE 2-LIKE"/>
    <property type="match status" value="1"/>
</dbReference>
<dbReference type="InterPro" id="IPR015422">
    <property type="entry name" value="PyrdxlP-dep_Trfase_small"/>
</dbReference>
<dbReference type="Gene3D" id="3.90.1150.10">
    <property type="entry name" value="Aspartate Aminotransferase, domain 1"/>
    <property type="match status" value="1"/>
</dbReference>
<dbReference type="SUPFAM" id="SSF56112">
    <property type="entry name" value="Protein kinase-like (PK-like)"/>
    <property type="match status" value="1"/>
</dbReference>
<dbReference type="Pfam" id="PF00202">
    <property type="entry name" value="Aminotran_3"/>
    <property type="match status" value="1"/>
</dbReference>